<evidence type="ECO:0000256" key="3">
    <source>
        <dbReference type="ARBA" id="ARBA00022606"/>
    </source>
</evidence>
<keyword evidence="9 10" id="KW-0807">Transducer</keyword>
<evidence type="ECO:0000256" key="10">
    <source>
        <dbReference type="RuleBase" id="RU351113"/>
    </source>
</evidence>
<dbReference type="PANTHER" id="PTHR21137:SF35">
    <property type="entry name" value="ODORANT RECEPTOR 19A-RELATED"/>
    <property type="match status" value="1"/>
</dbReference>
<dbReference type="EMBL" id="KY445505">
    <property type="protein sequence ID" value="AQN78440.1"/>
    <property type="molecule type" value="mRNA"/>
</dbReference>
<proteinExistence type="evidence at transcript level"/>
<sequence>MMSILPASFGLLQISGLWMPSHWQSPILQLLYKFFTVFVLLLIYWFVVTGLTELIRSPPNAEEFTDNLFILLTMITVCGKYLNVVICRESIVEMLDILQQNPCAPRNDAEVAIQNKWDRVIWLNTLAYGSLGEVTVFLVTFGTFLQDIPIGTLPFSAWLPYNYSHGITYWLAYFQQLMTLIISAHTAAAYDTLVAGMIMQVSAKLHILKYRFSNLSQVLQFNLEQQDDKSDINKVGMERKLIADCVECHLTIFKLAEMVNTTFDRVVFLQYGLSGLIICVNVYVVAHINLLSAESAEIVLFLCCMLYQIYIYCDAGDEVTMVSSSVSDAIYNMDWTIMDISTTKSLVVIMSRTLRPIIFTSGSLITLSLNSFMSVIKISYSTYNVLQETSS</sequence>
<accession>A0A1S5VFN2</accession>
<keyword evidence="7 10" id="KW-0472">Membrane</keyword>
<evidence type="ECO:0000256" key="7">
    <source>
        <dbReference type="ARBA" id="ARBA00023136"/>
    </source>
</evidence>
<evidence type="ECO:0000256" key="4">
    <source>
        <dbReference type="ARBA" id="ARBA00022692"/>
    </source>
</evidence>
<organism evidence="11">
    <name type="scientific">Meteorus pulchricornis</name>
    <dbReference type="NCBI Taxonomy" id="51522"/>
    <lineage>
        <taxon>Eukaryota</taxon>
        <taxon>Metazoa</taxon>
        <taxon>Ecdysozoa</taxon>
        <taxon>Arthropoda</taxon>
        <taxon>Hexapoda</taxon>
        <taxon>Insecta</taxon>
        <taxon>Pterygota</taxon>
        <taxon>Neoptera</taxon>
        <taxon>Endopterygota</taxon>
        <taxon>Hymenoptera</taxon>
        <taxon>Apocrita</taxon>
        <taxon>Ichneumonoidea</taxon>
        <taxon>Braconidae</taxon>
        <taxon>Meteorinae</taxon>
        <taxon>Meteorus</taxon>
    </lineage>
</organism>
<comment type="caution">
    <text evidence="10">Lacks conserved residue(s) required for the propagation of feature annotation.</text>
</comment>
<dbReference type="GO" id="GO:0005549">
    <property type="term" value="F:odorant binding"/>
    <property type="evidence" value="ECO:0007669"/>
    <property type="project" value="InterPro"/>
</dbReference>
<evidence type="ECO:0000256" key="6">
    <source>
        <dbReference type="ARBA" id="ARBA00022989"/>
    </source>
</evidence>
<keyword evidence="2" id="KW-1003">Cell membrane</keyword>
<evidence type="ECO:0000256" key="9">
    <source>
        <dbReference type="ARBA" id="ARBA00023224"/>
    </source>
</evidence>
<keyword evidence="8 10" id="KW-0675">Receptor</keyword>
<evidence type="ECO:0000313" key="11">
    <source>
        <dbReference type="EMBL" id="AQN78440.1"/>
    </source>
</evidence>
<dbReference type="AlphaFoldDB" id="A0A1S5VFN2"/>
<keyword evidence="5 10" id="KW-0552">Olfaction</keyword>
<evidence type="ECO:0000256" key="1">
    <source>
        <dbReference type="ARBA" id="ARBA00004651"/>
    </source>
</evidence>
<dbReference type="GO" id="GO:0004984">
    <property type="term" value="F:olfactory receptor activity"/>
    <property type="evidence" value="ECO:0007669"/>
    <property type="project" value="InterPro"/>
</dbReference>
<reference evidence="11" key="1">
    <citation type="journal article" date="2017" name="Comp. Biochem. Physiol. Part D Genomics Proteomics">
        <title>Candidate chemosensory genes identified in the endoparasitoid Meteorus pulchricornis (Hymenoptera: Braconidae) by antennal transcriptome analysis.</title>
        <authorList>
            <person name="Sheng S."/>
            <person name="Liao C.W."/>
            <person name="Zheng Y."/>
            <person name="Zhou Y."/>
            <person name="Xu Y."/>
            <person name="Song W.M."/>
            <person name="He P."/>
            <person name="Zhang J."/>
            <person name="Wu F.A."/>
        </authorList>
    </citation>
    <scope>NUCLEOTIDE SEQUENCE</scope>
    <source>
        <strain evidence="11">Zhenjiang</strain>
    </source>
</reference>
<keyword evidence="4 10" id="KW-0812">Transmembrane</keyword>
<dbReference type="GO" id="GO:0007165">
    <property type="term" value="P:signal transduction"/>
    <property type="evidence" value="ECO:0007669"/>
    <property type="project" value="UniProtKB-KW"/>
</dbReference>
<dbReference type="GO" id="GO:0005886">
    <property type="term" value="C:plasma membrane"/>
    <property type="evidence" value="ECO:0007669"/>
    <property type="project" value="UniProtKB-SubCell"/>
</dbReference>
<comment type="subcellular location">
    <subcellularLocation>
        <location evidence="1 10">Cell membrane</location>
        <topology evidence="1 10">Multi-pass membrane protein</topology>
    </subcellularLocation>
</comment>
<evidence type="ECO:0000256" key="8">
    <source>
        <dbReference type="ARBA" id="ARBA00023170"/>
    </source>
</evidence>
<name>A0A1S5VFN2_9HYME</name>
<keyword evidence="3 10" id="KW-0716">Sensory transduction</keyword>
<keyword evidence="6 10" id="KW-1133">Transmembrane helix</keyword>
<dbReference type="PANTHER" id="PTHR21137">
    <property type="entry name" value="ODORANT RECEPTOR"/>
    <property type="match status" value="1"/>
</dbReference>
<dbReference type="Pfam" id="PF02949">
    <property type="entry name" value="7tm_6"/>
    <property type="match status" value="1"/>
</dbReference>
<evidence type="ECO:0000256" key="2">
    <source>
        <dbReference type="ARBA" id="ARBA00022475"/>
    </source>
</evidence>
<feature type="transmembrane region" description="Helical" evidence="10">
    <location>
        <begin position="32"/>
        <end position="55"/>
    </location>
</feature>
<protein>
    <recommendedName>
        <fullName evidence="10">Odorant receptor</fullName>
    </recommendedName>
</protein>
<evidence type="ECO:0000256" key="5">
    <source>
        <dbReference type="ARBA" id="ARBA00022725"/>
    </source>
</evidence>
<comment type="similarity">
    <text evidence="10">Belongs to the insect chemoreceptor superfamily. Heteromeric odorant receptor channel (TC 1.A.69) family.</text>
</comment>
<dbReference type="InterPro" id="IPR004117">
    <property type="entry name" value="7tm6_olfct_rcpt"/>
</dbReference>